<dbReference type="RefSeq" id="WP_095980614.1">
    <property type="nucleotide sequence ID" value="NZ_CP022163.1"/>
</dbReference>
<name>A0A250IMG3_9BACT</name>
<dbReference type="OrthoDB" id="8480037at2"/>
<sequence>MVEVPQSPWLRPIRMPAHPNLTLVAIPSAGSGASLYAPWRTHLPDDVALIAIQLPGRENRIGEPLLTSFDAAVEGITAALATLKVPIDGLFGHSFGAILSFEVMRRMRRLGRPLPRHFFASGHIGPELASNIGPVHELPREEFIAELRRFNGLVEEILAHRQLLDIVLPIVRADLALDHSYCMAEEPPLPVPMTGLAGVDDYVAPPAQVGAWSRQSSISFDLKTFPGSHFFIRDNIEAKVAAILDVLKSPAAMSVASR</sequence>
<dbReference type="SUPFAM" id="SSF53474">
    <property type="entry name" value="alpha/beta-Hydrolases"/>
    <property type="match status" value="1"/>
</dbReference>
<organism evidence="3 4">
    <name type="scientific">Melittangium boletus DSM 14713</name>
    <dbReference type="NCBI Taxonomy" id="1294270"/>
    <lineage>
        <taxon>Bacteria</taxon>
        <taxon>Pseudomonadati</taxon>
        <taxon>Myxococcota</taxon>
        <taxon>Myxococcia</taxon>
        <taxon>Myxococcales</taxon>
        <taxon>Cystobacterineae</taxon>
        <taxon>Archangiaceae</taxon>
        <taxon>Melittangium</taxon>
    </lineage>
</organism>
<dbReference type="PANTHER" id="PTHR11487:SF0">
    <property type="entry name" value="S-ACYL FATTY ACID SYNTHASE THIOESTERASE, MEDIUM CHAIN"/>
    <property type="match status" value="1"/>
</dbReference>
<dbReference type="EMBL" id="CP022163">
    <property type="protein sequence ID" value="ATB32443.1"/>
    <property type="molecule type" value="Genomic_DNA"/>
</dbReference>
<dbReference type="Proteomes" id="UP000217289">
    <property type="component" value="Chromosome"/>
</dbReference>
<dbReference type="Gene3D" id="3.40.50.1820">
    <property type="entry name" value="alpha/beta hydrolase"/>
    <property type="match status" value="1"/>
</dbReference>
<proteinExistence type="inferred from homology"/>
<evidence type="ECO:0000259" key="2">
    <source>
        <dbReference type="Pfam" id="PF00975"/>
    </source>
</evidence>
<dbReference type="InterPro" id="IPR001031">
    <property type="entry name" value="Thioesterase"/>
</dbReference>
<gene>
    <name evidence="3" type="ORF">MEBOL_005921</name>
</gene>
<dbReference type="InterPro" id="IPR029058">
    <property type="entry name" value="AB_hydrolase_fold"/>
</dbReference>
<feature type="domain" description="Thioesterase" evidence="2">
    <location>
        <begin position="22"/>
        <end position="238"/>
    </location>
</feature>
<accession>A0A250IMG3</accession>
<evidence type="ECO:0000256" key="1">
    <source>
        <dbReference type="ARBA" id="ARBA00007169"/>
    </source>
</evidence>
<dbReference type="PANTHER" id="PTHR11487">
    <property type="entry name" value="THIOESTERASE"/>
    <property type="match status" value="1"/>
</dbReference>
<dbReference type="AlphaFoldDB" id="A0A250IMG3"/>
<comment type="similarity">
    <text evidence="1">Belongs to the thioesterase family.</text>
</comment>
<protein>
    <submittedName>
        <fullName evidence="3">Thioesterase</fullName>
    </submittedName>
</protein>
<dbReference type="GO" id="GO:0008610">
    <property type="term" value="P:lipid biosynthetic process"/>
    <property type="evidence" value="ECO:0007669"/>
    <property type="project" value="TreeGrafter"/>
</dbReference>
<evidence type="ECO:0000313" key="4">
    <source>
        <dbReference type="Proteomes" id="UP000217289"/>
    </source>
</evidence>
<dbReference type="KEGG" id="mbd:MEBOL_005921"/>
<evidence type="ECO:0000313" key="3">
    <source>
        <dbReference type="EMBL" id="ATB32443.1"/>
    </source>
</evidence>
<reference evidence="3 4" key="1">
    <citation type="submission" date="2017-06" db="EMBL/GenBank/DDBJ databases">
        <authorList>
            <person name="Kim H.J."/>
            <person name="Triplett B.A."/>
        </authorList>
    </citation>
    <scope>NUCLEOTIDE SEQUENCE [LARGE SCALE GENOMIC DNA]</scope>
    <source>
        <strain evidence="3 4">DSM 14713</strain>
    </source>
</reference>
<dbReference type="InterPro" id="IPR012223">
    <property type="entry name" value="TEII"/>
</dbReference>
<dbReference type="Pfam" id="PF00975">
    <property type="entry name" value="Thioesterase"/>
    <property type="match status" value="1"/>
</dbReference>
<keyword evidence="4" id="KW-1185">Reference proteome</keyword>